<proteinExistence type="predicted"/>
<name>A0A1Y1HVZ5_KLENI</name>
<gene>
    <name evidence="1" type="ORF">KFL_000780310</name>
</gene>
<sequence length="271" mass="30330">MLENGFLPVVVSGLETAARGDWVEVLEARTTGRADEPINKVVLYTCLLKRLVHDTRTIKFILHHAPGLLETLSKVYRMESVRFPDGMGGLPEMVVYDSGMKILGVLTLILVWSEQARRKIARLDGFLSRLLRRILDSLGDPNREDYVIRAFAVFQHVPPLAPTSTFEKIAADCLKVLTRVLSRSSSRYEIEYAIKFMGRIAAAHFVTYRSQFCGEPLLVDSAKALVVCANAATFARHLGRAVVWTNLQAKGGVVIELEEYDRVLKRAMADP</sequence>
<organism evidence="1 2">
    <name type="scientific">Klebsormidium nitens</name>
    <name type="common">Green alga</name>
    <name type="synonym">Ulothrix nitens</name>
    <dbReference type="NCBI Taxonomy" id="105231"/>
    <lineage>
        <taxon>Eukaryota</taxon>
        <taxon>Viridiplantae</taxon>
        <taxon>Streptophyta</taxon>
        <taxon>Klebsormidiophyceae</taxon>
        <taxon>Klebsormidiales</taxon>
        <taxon>Klebsormidiaceae</taxon>
        <taxon>Klebsormidium</taxon>
    </lineage>
</organism>
<accession>A0A1Y1HVZ5</accession>
<evidence type="ECO:0000313" key="2">
    <source>
        <dbReference type="Proteomes" id="UP000054558"/>
    </source>
</evidence>
<evidence type="ECO:0000313" key="1">
    <source>
        <dbReference type="EMBL" id="GAQ81369.1"/>
    </source>
</evidence>
<dbReference type="AlphaFoldDB" id="A0A1Y1HVZ5"/>
<protein>
    <submittedName>
        <fullName evidence="1">Uncharacterized protein</fullName>
    </submittedName>
</protein>
<dbReference type="Proteomes" id="UP000054558">
    <property type="component" value="Unassembled WGS sequence"/>
</dbReference>
<dbReference type="EMBL" id="DF237027">
    <property type="protein sequence ID" value="GAQ81369.1"/>
    <property type="molecule type" value="Genomic_DNA"/>
</dbReference>
<keyword evidence="2" id="KW-1185">Reference proteome</keyword>
<reference evidence="1 2" key="1">
    <citation type="journal article" date="2014" name="Nat. Commun.">
        <title>Klebsormidium flaccidum genome reveals primary factors for plant terrestrial adaptation.</title>
        <authorList>
            <person name="Hori K."/>
            <person name="Maruyama F."/>
            <person name="Fujisawa T."/>
            <person name="Togashi T."/>
            <person name="Yamamoto N."/>
            <person name="Seo M."/>
            <person name="Sato S."/>
            <person name="Yamada T."/>
            <person name="Mori H."/>
            <person name="Tajima N."/>
            <person name="Moriyama T."/>
            <person name="Ikeuchi M."/>
            <person name="Watanabe M."/>
            <person name="Wada H."/>
            <person name="Kobayashi K."/>
            <person name="Saito M."/>
            <person name="Masuda T."/>
            <person name="Sasaki-Sekimoto Y."/>
            <person name="Mashiguchi K."/>
            <person name="Awai K."/>
            <person name="Shimojima M."/>
            <person name="Masuda S."/>
            <person name="Iwai M."/>
            <person name="Nobusawa T."/>
            <person name="Narise T."/>
            <person name="Kondo S."/>
            <person name="Saito H."/>
            <person name="Sato R."/>
            <person name="Murakawa M."/>
            <person name="Ihara Y."/>
            <person name="Oshima-Yamada Y."/>
            <person name="Ohtaka K."/>
            <person name="Satoh M."/>
            <person name="Sonobe K."/>
            <person name="Ishii M."/>
            <person name="Ohtani R."/>
            <person name="Kanamori-Sato M."/>
            <person name="Honoki R."/>
            <person name="Miyazaki D."/>
            <person name="Mochizuki H."/>
            <person name="Umetsu J."/>
            <person name="Higashi K."/>
            <person name="Shibata D."/>
            <person name="Kamiya Y."/>
            <person name="Sato N."/>
            <person name="Nakamura Y."/>
            <person name="Tabata S."/>
            <person name="Ida S."/>
            <person name="Kurokawa K."/>
            <person name="Ohta H."/>
        </authorList>
    </citation>
    <scope>NUCLEOTIDE SEQUENCE [LARGE SCALE GENOMIC DNA]</scope>
    <source>
        <strain evidence="1 2">NIES-2285</strain>
    </source>
</reference>